<keyword evidence="10" id="KW-1185">Reference proteome</keyword>
<gene>
    <name evidence="9" type="ORF">HBA54_06335</name>
</gene>
<keyword evidence="5 8" id="KW-0812">Transmembrane</keyword>
<evidence type="ECO:0000256" key="1">
    <source>
        <dbReference type="ARBA" id="ARBA00004651"/>
    </source>
</evidence>
<dbReference type="RefSeq" id="WP_167222558.1">
    <property type="nucleotide sequence ID" value="NZ_JAAQPH010000004.1"/>
</dbReference>
<evidence type="ECO:0000256" key="3">
    <source>
        <dbReference type="ARBA" id="ARBA00022448"/>
    </source>
</evidence>
<dbReference type="AlphaFoldDB" id="A0A967C4G5"/>
<feature type="transmembrane region" description="Helical" evidence="8">
    <location>
        <begin position="147"/>
        <end position="172"/>
    </location>
</feature>
<reference evidence="9" key="1">
    <citation type="submission" date="2020-03" db="EMBL/GenBank/DDBJ databases">
        <title>Genome of Pelagibius litoralis DSM 21314T.</title>
        <authorList>
            <person name="Wang G."/>
        </authorList>
    </citation>
    <scope>NUCLEOTIDE SEQUENCE</scope>
    <source>
        <strain evidence="9">DSM 21314</strain>
    </source>
</reference>
<evidence type="ECO:0000256" key="6">
    <source>
        <dbReference type="ARBA" id="ARBA00022989"/>
    </source>
</evidence>
<evidence type="ECO:0000256" key="8">
    <source>
        <dbReference type="SAM" id="Phobius"/>
    </source>
</evidence>
<comment type="caution">
    <text evidence="9">The sequence shown here is derived from an EMBL/GenBank/DDBJ whole genome shotgun (WGS) entry which is preliminary data.</text>
</comment>
<comment type="similarity">
    <text evidence="2">Belongs to the AzlC family.</text>
</comment>
<keyword evidence="7 8" id="KW-0472">Membrane</keyword>
<protein>
    <submittedName>
        <fullName evidence="9">AzlC family ABC transporter permease</fullName>
    </submittedName>
</protein>
<evidence type="ECO:0000256" key="4">
    <source>
        <dbReference type="ARBA" id="ARBA00022475"/>
    </source>
</evidence>
<proteinExistence type="inferred from homology"/>
<evidence type="ECO:0000256" key="5">
    <source>
        <dbReference type="ARBA" id="ARBA00022692"/>
    </source>
</evidence>
<keyword evidence="6 8" id="KW-1133">Transmembrane helix</keyword>
<dbReference type="Proteomes" id="UP000761264">
    <property type="component" value="Unassembled WGS sequence"/>
</dbReference>
<feature type="transmembrane region" description="Helical" evidence="8">
    <location>
        <begin position="29"/>
        <end position="49"/>
    </location>
</feature>
<evidence type="ECO:0000256" key="7">
    <source>
        <dbReference type="ARBA" id="ARBA00023136"/>
    </source>
</evidence>
<dbReference type="Pfam" id="PF03591">
    <property type="entry name" value="AzlC"/>
    <property type="match status" value="1"/>
</dbReference>
<sequence length="250" mass="26812">MPNSDITGGTLGSGYASPRHAALKGLQHALGVPALVLGASYLGFGSLIHGAGLDVWHGLFSTFTGWALPGQIILVELYSLGASVLIVAAAVAMTNARLLPMTVALMPYLRAPGTPRWRYYLFAHYIAVTGWAAAMRHCPDLPEPQRLPYFAGFAVTLWSMTLVTTAVGFYLADLLPGYITLGLVFLNPIYFMLVFVADARHRARILALAFGAVCGPLLHLVSPDWGLPLTGLLAGSLAFFGDRLWSQRNA</sequence>
<name>A0A967C4G5_9PROT</name>
<feature type="transmembrane region" description="Helical" evidence="8">
    <location>
        <begin position="82"/>
        <end position="105"/>
    </location>
</feature>
<dbReference type="PANTHER" id="PTHR34979:SF1">
    <property type="entry name" value="INNER MEMBRANE PROTEIN YGAZ"/>
    <property type="match status" value="1"/>
</dbReference>
<dbReference type="EMBL" id="JAAQPH010000004">
    <property type="protein sequence ID" value="NIA68205.1"/>
    <property type="molecule type" value="Genomic_DNA"/>
</dbReference>
<evidence type="ECO:0000256" key="2">
    <source>
        <dbReference type="ARBA" id="ARBA00010735"/>
    </source>
</evidence>
<accession>A0A967C4G5</accession>
<dbReference type="InterPro" id="IPR011606">
    <property type="entry name" value="Brnchd-chn_aa_trnsp_permease"/>
</dbReference>
<comment type="subcellular location">
    <subcellularLocation>
        <location evidence="1">Cell membrane</location>
        <topology evidence="1">Multi-pass membrane protein</topology>
    </subcellularLocation>
</comment>
<organism evidence="9 10">
    <name type="scientific">Pelagibius litoralis</name>
    <dbReference type="NCBI Taxonomy" id="374515"/>
    <lineage>
        <taxon>Bacteria</taxon>
        <taxon>Pseudomonadati</taxon>
        <taxon>Pseudomonadota</taxon>
        <taxon>Alphaproteobacteria</taxon>
        <taxon>Rhodospirillales</taxon>
        <taxon>Rhodovibrionaceae</taxon>
        <taxon>Pelagibius</taxon>
    </lineage>
</organism>
<evidence type="ECO:0000313" key="9">
    <source>
        <dbReference type="EMBL" id="NIA68205.1"/>
    </source>
</evidence>
<feature type="transmembrane region" description="Helical" evidence="8">
    <location>
        <begin position="178"/>
        <end position="196"/>
    </location>
</feature>
<dbReference type="PANTHER" id="PTHR34979">
    <property type="entry name" value="INNER MEMBRANE PROTEIN YGAZ"/>
    <property type="match status" value="1"/>
</dbReference>
<feature type="transmembrane region" description="Helical" evidence="8">
    <location>
        <begin position="203"/>
        <end position="221"/>
    </location>
</feature>
<keyword evidence="4" id="KW-1003">Cell membrane</keyword>
<dbReference type="GO" id="GO:1903785">
    <property type="term" value="P:L-valine transmembrane transport"/>
    <property type="evidence" value="ECO:0007669"/>
    <property type="project" value="TreeGrafter"/>
</dbReference>
<feature type="transmembrane region" description="Helical" evidence="8">
    <location>
        <begin position="117"/>
        <end position="135"/>
    </location>
</feature>
<dbReference type="GO" id="GO:0005886">
    <property type="term" value="C:plasma membrane"/>
    <property type="evidence" value="ECO:0007669"/>
    <property type="project" value="UniProtKB-SubCell"/>
</dbReference>
<evidence type="ECO:0000313" key="10">
    <source>
        <dbReference type="Proteomes" id="UP000761264"/>
    </source>
</evidence>
<keyword evidence="3" id="KW-0813">Transport</keyword>